<dbReference type="InterPro" id="IPR016152">
    <property type="entry name" value="PTrfase/Anion_transptr"/>
</dbReference>
<dbReference type="SUPFAM" id="SSF55804">
    <property type="entry name" value="Phoshotransferase/anion transport protein"/>
    <property type="match status" value="1"/>
</dbReference>
<proteinExistence type="predicted"/>
<dbReference type="NCBIfam" id="TIGR01419">
    <property type="entry name" value="nitro_reg_IIA"/>
    <property type="match status" value="1"/>
</dbReference>
<keyword evidence="2" id="KW-0808">Transferase</keyword>
<reference evidence="2 3" key="1">
    <citation type="submission" date="2019-03" db="EMBL/GenBank/DDBJ databases">
        <title>Genomic Encyclopedia of Type Strains, Phase IV (KMG-IV): sequencing the most valuable type-strain genomes for metagenomic binning, comparative biology and taxonomic classification.</title>
        <authorList>
            <person name="Goeker M."/>
        </authorList>
    </citation>
    <scope>NUCLEOTIDE SEQUENCE [LARGE SCALE GENOMIC DNA]</scope>
    <source>
        <strain evidence="2 3">DSM 23344</strain>
    </source>
</reference>
<dbReference type="Pfam" id="PF00359">
    <property type="entry name" value="PTS_EIIA_2"/>
    <property type="match status" value="1"/>
</dbReference>
<gene>
    <name evidence="2" type="ORF">EV688_105193</name>
</gene>
<dbReference type="InterPro" id="IPR006320">
    <property type="entry name" value="PTS_Nitro_regul"/>
</dbReference>
<sequence>MTDLKAILTPARSRSQVPGNSKKRIFEEVADLLVADQPGLDAADIITSLLAREKLGSTGLGRGIAIPHCRLEGCEQPLGVLMSLATPTDFDAPDDEPVDLLCVLVVPGEAHQEHLEILATLAGLFRQEALCDALRACDSGDELFNVIADWES</sequence>
<feature type="domain" description="PTS EIIA type-2" evidence="1">
    <location>
        <begin position="6"/>
        <end position="150"/>
    </location>
</feature>
<evidence type="ECO:0000259" key="1">
    <source>
        <dbReference type="PROSITE" id="PS51094"/>
    </source>
</evidence>
<dbReference type="GO" id="GO:0009401">
    <property type="term" value="P:phosphoenolpyruvate-dependent sugar phosphotransferase system"/>
    <property type="evidence" value="ECO:0007669"/>
    <property type="project" value="InterPro"/>
</dbReference>
<dbReference type="PROSITE" id="PS00372">
    <property type="entry name" value="PTS_EIIA_TYPE_2_HIS"/>
    <property type="match status" value="1"/>
</dbReference>
<dbReference type="GO" id="GO:0008982">
    <property type="term" value="F:protein-N(PI)-phosphohistidine-sugar phosphotransferase activity"/>
    <property type="evidence" value="ECO:0007669"/>
    <property type="project" value="InterPro"/>
</dbReference>
<dbReference type="PANTHER" id="PTHR47738:SF1">
    <property type="entry name" value="NITROGEN REGULATORY PROTEIN"/>
    <property type="match status" value="1"/>
</dbReference>
<dbReference type="PANTHER" id="PTHR47738">
    <property type="entry name" value="PTS SYSTEM FRUCTOSE-LIKE EIIA COMPONENT-RELATED"/>
    <property type="match status" value="1"/>
</dbReference>
<dbReference type="InterPro" id="IPR002178">
    <property type="entry name" value="PTS_EIIA_type-2_dom"/>
</dbReference>
<dbReference type="PROSITE" id="PS51094">
    <property type="entry name" value="PTS_EIIA_TYPE_2"/>
    <property type="match status" value="1"/>
</dbReference>
<dbReference type="RefSeq" id="WP_117315404.1">
    <property type="nucleotide sequence ID" value="NZ_QQSW01000003.1"/>
</dbReference>
<organism evidence="2 3">
    <name type="scientific">Chromatocurvus halotolerans</name>
    <dbReference type="NCBI Taxonomy" id="1132028"/>
    <lineage>
        <taxon>Bacteria</taxon>
        <taxon>Pseudomonadati</taxon>
        <taxon>Pseudomonadota</taxon>
        <taxon>Gammaproteobacteria</taxon>
        <taxon>Cellvibrionales</taxon>
        <taxon>Halieaceae</taxon>
        <taxon>Chromatocurvus</taxon>
    </lineage>
</organism>
<comment type="caution">
    <text evidence="2">The sequence shown here is derived from an EMBL/GenBank/DDBJ whole genome shotgun (WGS) entry which is preliminary data.</text>
</comment>
<keyword evidence="3" id="KW-1185">Reference proteome</keyword>
<dbReference type="InterPro" id="IPR051541">
    <property type="entry name" value="PTS_SugarTrans_NitroReg"/>
</dbReference>
<dbReference type="Gene3D" id="3.40.930.10">
    <property type="entry name" value="Mannitol-specific EII, Chain A"/>
    <property type="match status" value="1"/>
</dbReference>
<evidence type="ECO:0000313" key="2">
    <source>
        <dbReference type="EMBL" id="TCO76231.1"/>
    </source>
</evidence>
<evidence type="ECO:0000313" key="3">
    <source>
        <dbReference type="Proteomes" id="UP000294980"/>
    </source>
</evidence>
<dbReference type="OrthoDB" id="95460at2"/>
<protein>
    <submittedName>
        <fullName evidence="2">Phosphotransferase IIA-like nitrogen-regulatory protein PtsN</fullName>
    </submittedName>
</protein>
<dbReference type="CDD" id="cd00211">
    <property type="entry name" value="PTS_IIA_fru"/>
    <property type="match status" value="1"/>
</dbReference>
<dbReference type="EMBL" id="SLWX01000005">
    <property type="protein sequence ID" value="TCO76231.1"/>
    <property type="molecule type" value="Genomic_DNA"/>
</dbReference>
<dbReference type="AlphaFoldDB" id="A0A4R2KPS9"/>
<name>A0A4R2KPS9_9GAMM</name>
<dbReference type="Proteomes" id="UP000294980">
    <property type="component" value="Unassembled WGS sequence"/>
</dbReference>
<dbReference type="GO" id="GO:0030295">
    <property type="term" value="F:protein kinase activator activity"/>
    <property type="evidence" value="ECO:0007669"/>
    <property type="project" value="TreeGrafter"/>
</dbReference>
<accession>A0A4R2KPS9</accession>